<sequence>MLYFLIVMAVLLLGYAGYLMSLARRGQKMPASAYVVLGVLNAVIVVAVLVWALNR</sequence>
<dbReference type="AlphaFoldDB" id="A0A1C6TKB3"/>
<gene>
    <name evidence="2" type="ORF">GA0074692_6639</name>
</gene>
<dbReference type="STRING" id="145854.GA0074692_6639"/>
<keyword evidence="3" id="KW-1185">Reference proteome</keyword>
<evidence type="ECO:0000313" key="2">
    <source>
        <dbReference type="EMBL" id="SCL42067.1"/>
    </source>
</evidence>
<evidence type="ECO:0000256" key="1">
    <source>
        <dbReference type="SAM" id="Phobius"/>
    </source>
</evidence>
<dbReference type="RefSeq" id="WP_176738643.1">
    <property type="nucleotide sequence ID" value="NZ_FMHW01000002.1"/>
</dbReference>
<keyword evidence="1" id="KW-0472">Membrane</keyword>
<feature type="transmembrane region" description="Helical" evidence="1">
    <location>
        <begin position="31"/>
        <end position="53"/>
    </location>
</feature>
<keyword evidence="1" id="KW-0812">Transmembrane</keyword>
<evidence type="ECO:0000313" key="3">
    <source>
        <dbReference type="Proteomes" id="UP000198959"/>
    </source>
</evidence>
<dbReference type="EMBL" id="FMHW01000002">
    <property type="protein sequence ID" value="SCL42067.1"/>
    <property type="molecule type" value="Genomic_DNA"/>
</dbReference>
<protein>
    <submittedName>
        <fullName evidence="2">Uncharacterized protein</fullName>
    </submittedName>
</protein>
<keyword evidence="1" id="KW-1133">Transmembrane helix</keyword>
<dbReference type="Proteomes" id="UP000198959">
    <property type="component" value="Unassembled WGS sequence"/>
</dbReference>
<organism evidence="2 3">
    <name type="scientific">Micromonospora pallida</name>
    <dbReference type="NCBI Taxonomy" id="145854"/>
    <lineage>
        <taxon>Bacteria</taxon>
        <taxon>Bacillati</taxon>
        <taxon>Actinomycetota</taxon>
        <taxon>Actinomycetes</taxon>
        <taxon>Micromonosporales</taxon>
        <taxon>Micromonosporaceae</taxon>
        <taxon>Micromonospora</taxon>
    </lineage>
</organism>
<reference evidence="3" key="1">
    <citation type="submission" date="2016-06" db="EMBL/GenBank/DDBJ databases">
        <authorList>
            <person name="Varghese N."/>
            <person name="Submissions Spin"/>
        </authorList>
    </citation>
    <scope>NUCLEOTIDE SEQUENCE [LARGE SCALE GENOMIC DNA]</scope>
    <source>
        <strain evidence="3">DSM 43817</strain>
    </source>
</reference>
<proteinExistence type="predicted"/>
<accession>A0A1C6TKB3</accession>
<name>A0A1C6TKB3_9ACTN</name>